<protein>
    <submittedName>
        <fullName evidence="2">Uncharacterized protein</fullName>
    </submittedName>
</protein>
<keyword evidence="3" id="KW-1185">Reference proteome</keyword>
<name>A0AAD4DJ29_9FUNG</name>
<evidence type="ECO:0000313" key="3">
    <source>
        <dbReference type="Proteomes" id="UP001194580"/>
    </source>
</evidence>
<dbReference type="EMBL" id="JAAAIL010000210">
    <property type="protein sequence ID" value="KAG0278227.1"/>
    <property type="molecule type" value="Genomic_DNA"/>
</dbReference>
<feature type="non-terminal residue" evidence="2">
    <location>
        <position position="1"/>
    </location>
</feature>
<feature type="region of interest" description="Disordered" evidence="1">
    <location>
        <begin position="1"/>
        <end position="66"/>
    </location>
</feature>
<feature type="compositionally biased region" description="Low complexity" evidence="1">
    <location>
        <begin position="19"/>
        <end position="33"/>
    </location>
</feature>
<dbReference type="AlphaFoldDB" id="A0AAD4DJ29"/>
<sequence length="66" mass="7184">TKDRDNVKHPHLLKSSIPNACSEEYSSSSTAKNSSKDEPGDSSQKHRVLVKHPPSVPAKVASMDEL</sequence>
<organism evidence="2 3">
    <name type="scientific">Linnemannia exigua</name>
    <dbReference type="NCBI Taxonomy" id="604196"/>
    <lineage>
        <taxon>Eukaryota</taxon>
        <taxon>Fungi</taxon>
        <taxon>Fungi incertae sedis</taxon>
        <taxon>Mucoromycota</taxon>
        <taxon>Mortierellomycotina</taxon>
        <taxon>Mortierellomycetes</taxon>
        <taxon>Mortierellales</taxon>
        <taxon>Mortierellaceae</taxon>
        <taxon>Linnemannia</taxon>
    </lineage>
</organism>
<proteinExistence type="predicted"/>
<evidence type="ECO:0000313" key="2">
    <source>
        <dbReference type="EMBL" id="KAG0278227.1"/>
    </source>
</evidence>
<evidence type="ECO:0000256" key="1">
    <source>
        <dbReference type="SAM" id="MobiDB-lite"/>
    </source>
</evidence>
<dbReference type="Proteomes" id="UP001194580">
    <property type="component" value="Unassembled WGS sequence"/>
</dbReference>
<comment type="caution">
    <text evidence="2">The sequence shown here is derived from an EMBL/GenBank/DDBJ whole genome shotgun (WGS) entry which is preliminary data.</text>
</comment>
<reference evidence="2" key="1">
    <citation type="journal article" date="2020" name="Fungal Divers.">
        <title>Resolving the Mortierellaceae phylogeny through synthesis of multi-gene phylogenetics and phylogenomics.</title>
        <authorList>
            <person name="Vandepol N."/>
            <person name="Liber J."/>
            <person name="Desiro A."/>
            <person name="Na H."/>
            <person name="Kennedy M."/>
            <person name="Barry K."/>
            <person name="Grigoriev I.V."/>
            <person name="Miller A.N."/>
            <person name="O'Donnell K."/>
            <person name="Stajich J.E."/>
            <person name="Bonito G."/>
        </authorList>
    </citation>
    <scope>NUCLEOTIDE SEQUENCE</scope>
    <source>
        <strain evidence="2">NRRL 28262</strain>
    </source>
</reference>
<accession>A0AAD4DJ29</accession>
<gene>
    <name evidence="2" type="ORF">BGZ95_004424</name>
</gene>